<dbReference type="NCBIfam" id="TIGR03718">
    <property type="entry name" value="R_switched_Alx"/>
    <property type="match status" value="1"/>
</dbReference>
<dbReference type="PANTHER" id="PTHR30238">
    <property type="entry name" value="MEMBRANE BOUND PREDICTED REDOX MODULATOR"/>
    <property type="match status" value="1"/>
</dbReference>
<accession>A0ABX0GX23</accession>
<dbReference type="Proteomes" id="UP000800981">
    <property type="component" value="Unassembled WGS sequence"/>
</dbReference>
<dbReference type="InterPro" id="IPR022369">
    <property type="entry name" value="Integral_membrane_TerC_rswitch"/>
</dbReference>
<feature type="transmembrane region" description="Helical" evidence="7">
    <location>
        <begin position="6"/>
        <end position="28"/>
    </location>
</feature>
<evidence type="ECO:0000256" key="1">
    <source>
        <dbReference type="ARBA" id="ARBA00004141"/>
    </source>
</evidence>
<feature type="transmembrane region" description="Helical" evidence="7">
    <location>
        <begin position="286"/>
        <end position="306"/>
    </location>
</feature>
<evidence type="ECO:0000256" key="4">
    <source>
        <dbReference type="ARBA" id="ARBA00022989"/>
    </source>
</evidence>
<dbReference type="EMBL" id="JAANNP010000004">
    <property type="protein sequence ID" value="NHC14174.1"/>
    <property type="molecule type" value="Genomic_DNA"/>
</dbReference>
<feature type="region of interest" description="Disordered" evidence="6">
    <location>
        <begin position="316"/>
        <end position="337"/>
    </location>
</feature>
<comment type="subcellular location">
    <subcellularLocation>
        <location evidence="1">Membrane</location>
        <topology evidence="1">Multi-pass membrane protein</topology>
    </subcellularLocation>
</comment>
<feature type="transmembrane region" description="Helical" evidence="7">
    <location>
        <begin position="103"/>
        <end position="122"/>
    </location>
</feature>
<evidence type="ECO:0000256" key="7">
    <source>
        <dbReference type="SAM" id="Phobius"/>
    </source>
</evidence>
<feature type="transmembrane region" description="Helical" evidence="7">
    <location>
        <begin position="40"/>
        <end position="60"/>
    </location>
</feature>
<name>A0ABX0GX23_9ACTN</name>
<keyword evidence="5 7" id="KW-0472">Membrane</keyword>
<feature type="transmembrane region" description="Helical" evidence="7">
    <location>
        <begin position="223"/>
        <end position="244"/>
    </location>
</feature>
<feature type="transmembrane region" description="Helical" evidence="7">
    <location>
        <begin position="251"/>
        <end position="274"/>
    </location>
</feature>
<keyword evidence="4 7" id="KW-1133">Transmembrane helix</keyword>
<evidence type="ECO:0000256" key="6">
    <source>
        <dbReference type="SAM" id="MobiDB-lite"/>
    </source>
</evidence>
<dbReference type="InterPro" id="IPR005496">
    <property type="entry name" value="Integral_membrane_TerC"/>
</dbReference>
<comment type="similarity">
    <text evidence="2">Belongs to the TerC family.</text>
</comment>
<evidence type="ECO:0000313" key="9">
    <source>
        <dbReference type="Proteomes" id="UP000800981"/>
    </source>
</evidence>
<evidence type="ECO:0000313" key="8">
    <source>
        <dbReference type="EMBL" id="NHC14174.1"/>
    </source>
</evidence>
<evidence type="ECO:0000256" key="5">
    <source>
        <dbReference type="ARBA" id="ARBA00023136"/>
    </source>
</evidence>
<feature type="transmembrane region" description="Helical" evidence="7">
    <location>
        <begin position="194"/>
        <end position="217"/>
    </location>
</feature>
<protein>
    <submittedName>
        <fullName evidence="8">TerC/Alx family metal homeostasis membrane protein</fullName>
    </submittedName>
</protein>
<reference evidence="8 9" key="1">
    <citation type="submission" date="2020-03" db="EMBL/GenBank/DDBJ databases">
        <title>Two novel Motilibacter sp.</title>
        <authorList>
            <person name="Liu S."/>
        </authorList>
    </citation>
    <scope>NUCLEOTIDE SEQUENCE [LARGE SCALE GENOMIC DNA]</scope>
    <source>
        <strain evidence="8 9">E257</strain>
    </source>
</reference>
<sequence>MEVTTAAWAATVGLVLALLALDLAVGALRPHHVGFAEATAWSVFYIGVAVAFGVVLGAVAGWDYGTEYFAGYLVEKSLSVDNLFVFVIIMTTFAVPDRHQQKVLTFGIVLALVMRVIFILAGAALLELFSFMFLLFGLLLVWTAVQLYRHRDEDPEIEENALVRGVKRVLPTTTEYDEGRLVTRIDGKRAVTPLFVVLVAIGSTDLLFALDSIPAVFGVTQETFIVFAANAFALLGLRALFFLVQGLLDRLVYLSTGLALVLALIGVKLILHWGHTVNDDVPEIPTVTSLGIIAVILAVTTVASLLKVRRDPTARAHAGSVRGHSERPADEAGAGRP</sequence>
<evidence type="ECO:0000256" key="3">
    <source>
        <dbReference type="ARBA" id="ARBA00022692"/>
    </source>
</evidence>
<feature type="transmembrane region" description="Helical" evidence="7">
    <location>
        <begin position="128"/>
        <end position="148"/>
    </location>
</feature>
<dbReference type="Pfam" id="PF03741">
    <property type="entry name" value="TerC"/>
    <property type="match status" value="1"/>
</dbReference>
<gene>
    <name evidence="8" type="ORF">G9H71_10310</name>
</gene>
<feature type="transmembrane region" description="Helical" evidence="7">
    <location>
        <begin position="80"/>
        <end position="96"/>
    </location>
</feature>
<dbReference type="RefSeq" id="WP_166281423.1">
    <property type="nucleotide sequence ID" value="NZ_JAANNP010000004.1"/>
</dbReference>
<keyword evidence="9" id="KW-1185">Reference proteome</keyword>
<comment type="caution">
    <text evidence="8">The sequence shown here is derived from an EMBL/GenBank/DDBJ whole genome shotgun (WGS) entry which is preliminary data.</text>
</comment>
<keyword evidence="3 7" id="KW-0812">Transmembrane</keyword>
<organism evidence="8 9">
    <name type="scientific">Motilibacter deserti</name>
    <dbReference type="NCBI Taxonomy" id="2714956"/>
    <lineage>
        <taxon>Bacteria</taxon>
        <taxon>Bacillati</taxon>
        <taxon>Actinomycetota</taxon>
        <taxon>Actinomycetes</taxon>
        <taxon>Motilibacterales</taxon>
        <taxon>Motilibacteraceae</taxon>
        <taxon>Motilibacter</taxon>
    </lineage>
</organism>
<evidence type="ECO:0000256" key="2">
    <source>
        <dbReference type="ARBA" id="ARBA00007511"/>
    </source>
</evidence>
<proteinExistence type="inferred from homology"/>
<dbReference type="PANTHER" id="PTHR30238:SF0">
    <property type="entry name" value="THYLAKOID MEMBRANE PROTEIN TERC, CHLOROPLASTIC"/>
    <property type="match status" value="1"/>
</dbReference>